<reference evidence="2" key="1">
    <citation type="submission" date="2022-08" db="EMBL/GenBank/DDBJ databases">
        <authorList>
            <person name="Gutierrez-Valencia J."/>
        </authorList>
    </citation>
    <scope>NUCLEOTIDE SEQUENCE</scope>
</reference>
<evidence type="ECO:0000313" key="3">
    <source>
        <dbReference type="Proteomes" id="UP001154282"/>
    </source>
</evidence>
<gene>
    <name evidence="2" type="ORF">LITE_LOCUS38384</name>
</gene>
<accession>A0AAV0PHE5</accession>
<keyword evidence="1" id="KW-0812">Transmembrane</keyword>
<sequence length="42" mass="4665">MLIVTLKMTVPALLRALLGLTIRSSSVLELIWVVLNMQKGKN</sequence>
<protein>
    <submittedName>
        <fullName evidence="2">Uncharacterized protein</fullName>
    </submittedName>
</protein>
<evidence type="ECO:0000313" key="2">
    <source>
        <dbReference type="EMBL" id="CAI0469995.1"/>
    </source>
</evidence>
<dbReference type="EMBL" id="CAMGYJ010000009">
    <property type="protein sequence ID" value="CAI0469995.1"/>
    <property type="molecule type" value="Genomic_DNA"/>
</dbReference>
<comment type="caution">
    <text evidence="2">The sequence shown here is derived from an EMBL/GenBank/DDBJ whole genome shotgun (WGS) entry which is preliminary data.</text>
</comment>
<dbReference type="Proteomes" id="UP001154282">
    <property type="component" value="Unassembled WGS sequence"/>
</dbReference>
<proteinExistence type="predicted"/>
<organism evidence="2 3">
    <name type="scientific">Linum tenue</name>
    <dbReference type="NCBI Taxonomy" id="586396"/>
    <lineage>
        <taxon>Eukaryota</taxon>
        <taxon>Viridiplantae</taxon>
        <taxon>Streptophyta</taxon>
        <taxon>Embryophyta</taxon>
        <taxon>Tracheophyta</taxon>
        <taxon>Spermatophyta</taxon>
        <taxon>Magnoliopsida</taxon>
        <taxon>eudicotyledons</taxon>
        <taxon>Gunneridae</taxon>
        <taxon>Pentapetalae</taxon>
        <taxon>rosids</taxon>
        <taxon>fabids</taxon>
        <taxon>Malpighiales</taxon>
        <taxon>Linaceae</taxon>
        <taxon>Linum</taxon>
    </lineage>
</organism>
<keyword evidence="1" id="KW-1133">Transmembrane helix</keyword>
<keyword evidence="3" id="KW-1185">Reference proteome</keyword>
<dbReference type="AlphaFoldDB" id="A0AAV0PHE5"/>
<evidence type="ECO:0000256" key="1">
    <source>
        <dbReference type="SAM" id="Phobius"/>
    </source>
</evidence>
<keyword evidence="1" id="KW-0472">Membrane</keyword>
<name>A0AAV0PHE5_9ROSI</name>
<feature type="transmembrane region" description="Helical" evidence="1">
    <location>
        <begin position="12"/>
        <end position="35"/>
    </location>
</feature>